<reference evidence="1 2" key="2">
    <citation type="journal article" date="2018" name="Plant J.">
        <title>The Physcomitrella patens chromosome-scale assembly reveals moss genome structure and evolution.</title>
        <authorList>
            <person name="Lang D."/>
            <person name="Ullrich K.K."/>
            <person name="Murat F."/>
            <person name="Fuchs J."/>
            <person name="Jenkins J."/>
            <person name="Haas F.B."/>
            <person name="Piednoel M."/>
            <person name="Gundlach H."/>
            <person name="Van Bel M."/>
            <person name="Meyberg R."/>
            <person name="Vives C."/>
            <person name="Morata J."/>
            <person name="Symeonidi A."/>
            <person name="Hiss M."/>
            <person name="Muchero W."/>
            <person name="Kamisugi Y."/>
            <person name="Saleh O."/>
            <person name="Blanc G."/>
            <person name="Decker E.L."/>
            <person name="van Gessel N."/>
            <person name="Grimwood J."/>
            <person name="Hayes R.D."/>
            <person name="Graham S.W."/>
            <person name="Gunter L.E."/>
            <person name="McDaniel S.F."/>
            <person name="Hoernstein S.N.W."/>
            <person name="Larsson A."/>
            <person name="Li F.W."/>
            <person name="Perroud P.F."/>
            <person name="Phillips J."/>
            <person name="Ranjan P."/>
            <person name="Rokshar D.S."/>
            <person name="Rothfels C.J."/>
            <person name="Schneider L."/>
            <person name="Shu S."/>
            <person name="Stevenson D.W."/>
            <person name="Thummler F."/>
            <person name="Tillich M."/>
            <person name="Villarreal Aguilar J.C."/>
            <person name="Widiez T."/>
            <person name="Wong G.K."/>
            <person name="Wymore A."/>
            <person name="Zhang Y."/>
            <person name="Zimmer A.D."/>
            <person name="Quatrano R.S."/>
            <person name="Mayer K.F.X."/>
            <person name="Goodstein D."/>
            <person name="Casacuberta J.M."/>
            <person name="Vandepoele K."/>
            <person name="Reski R."/>
            <person name="Cuming A.C."/>
            <person name="Tuskan G.A."/>
            <person name="Maumus F."/>
            <person name="Salse J."/>
            <person name="Schmutz J."/>
            <person name="Rensing S.A."/>
        </authorList>
    </citation>
    <scope>NUCLEOTIDE SEQUENCE [LARGE SCALE GENOMIC DNA]</scope>
    <source>
        <strain evidence="1 2">cv. Gransden 2004</strain>
    </source>
</reference>
<accession>A0A7I4F4C9</accession>
<protein>
    <submittedName>
        <fullName evidence="1">Uncharacterized protein</fullName>
    </submittedName>
</protein>
<dbReference type="PANTHER" id="PTHR15319">
    <property type="entry name" value="TATA BOX-BINDING PROTEIN ASSOCIATED FACTOR RNA POLYMERASE I SUBUNIT C"/>
    <property type="match status" value="1"/>
</dbReference>
<dbReference type="SUPFAM" id="SSF50978">
    <property type="entry name" value="WD40 repeat-like"/>
    <property type="match status" value="1"/>
</dbReference>
<name>A0A7I4F4C9_PHYPA</name>
<dbReference type="Proteomes" id="UP000006727">
    <property type="component" value="Chromosome 14"/>
</dbReference>
<keyword evidence="2" id="KW-1185">Reference proteome</keyword>
<dbReference type="KEGG" id="ppp:112291248"/>
<dbReference type="PANTHER" id="PTHR15319:SF1">
    <property type="entry name" value="TATA BOX-BINDING PROTEIN-ASSOCIATED FACTOR RNA POLYMERASE I SUBUNIT C"/>
    <property type="match status" value="1"/>
</dbReference>
<dbReference type="Gramene" id="Pp3c14_24820V3.2">
    <property type="protein sequence ID" value="Pp3c14_24820V3.2"/>
    <property type="gene ID" value="Pp3c14_24820"/>
</dbReference>
<dbReference type="GO" id="GO:0001164">
    <property type="term" value="F:RNA polymerase I core promoter sequence-specific DNA binding"/>
    <property type="evidence" value="ECO:0000318"/>
    <property type="project" value="GO_Central"/>
</dbReference>
<dbReference type="EnsemblPlants" id="Pp3c14_24820V3.2">
    <property type="protein sequence ID" value="Pp3c14_24820V3.2"/>
    <property type="gene ID" value="Pp3c14_24820"/>
</dbReference>
<evidence type="ECO:0000313" key="2">
    <source>
        <dbReference type="Proteomes" id="UP000006727"/>
    </source>
</evidence>
<dbReference type="RefSeq" id="XP_024394165.1">
    <property type="nucleotide sequence ID" value="XM_024538397.2"/>
</dbReference>
<proteinExistence type="predicted"/>
<evidence type="ECO:0000313" key="1">
    <source>
        <dbReference type="EnsemblPlants" id="Pp3c14_24820V3.2"/>
    </source>
</evidence>
<dbReference type="InParanoid" id="A0A7I4F4C9"/>
<dbReference type="EMBL" id="ABEU02000014">
    <property type="status" value="NOT_ANNOTATED_CDS"/>
    <property type="molecule type" value="Genomic_DNA"/>
</dbReference>
<dbReference type="InterPro" id="IPR036322">
    <property type="entry name" value="WD40_repeat_dom_sf"/>
</dbReference>
<organism evidence="1 2">
    <name type="scientific">Physcomitrium patens</name>
    <name type="common">Spreading-leaved earth moss</name>
    <name type="synonym">Physcomitrella patens</name>
    <dbReference type="NCBI Taxonomy" id="3218"/>
    <lineage>
        <taxon>Eukaryota</taxon>
        <taxon>Viridiplantae</taxon>
        <taxon>Streptophyta</taxon>
        <taxon>Embryophyta</taxon>
        <taxon>Bryophyta</taxon>
        <taxon>Bryophytina</taxon>
        <taxon>Bryopsida</taxon>
        <taxon>Funariidae</taxon>
        <taxon>Funariales</taxon>
        <taxon>Funariaceae</taxon>
        <taxon>Physcomitrium</taxon>
    </lineage>
</organism>
<dbReference type="OrthoDB" id="2382881at2759"/>
<dbReference type="AlphaFoldDB" id="A0A7I4F4C9"/>
<dbReference type="InterPro" id="IPR038801">
    <property type="entry name" value="TAF1C"/>
</dbReference>
<dbReference type="GO" id="GO:0001650">
    <property type="term" value="C:fibrillar center"/>
    <property type="evidence" value="ECO:0000318"/>
    <property type="project" value="GO_Central"/>
</dbReference>
<gene>
    <name evidence="1" type="primary">LOC112291248</name>
</gene>
<reference evidence="1" key="3">
    <citation type="submission" date="2020-12" db="UniProtKB">
        <authorList>
            <consortium name="EnsemblPlants"/>
        </authorList>
    </citation>
    <scope>IDENTIFICATION</scope>
</reference>
<sequence length="1038" mass="115128">MEPWQGGGAPWCIGSVFPAPQLLTGASAIPLGPLLFDGIGLPQRLLSTGSPLPLFESSVPSVSEQKEEFLSSSADAYFPEDLLEEHLQEDSLLRMGFSDHKSQILGNRLQLVECRDGDYALFFPTGRNTDRIGGALCSRDTASKWHVSINAASHHSLQPLWNSSISLRQPVLQLSAVRKDPWDPGYGCLVAARSLYKVQFLTANQEESQFDFTLPMTASFSKYVSHVAWNQHVQGEAAVVLETGEVLLFDLQRGWSTSNLSAKASYNAVPESLNSSTLSFVSKRRISRPRSKIAMHKKKVKPPPVSNPFEWWQCEYAWHPKTLFLAGSKEVSLLDFRAKHKLVTDQMGNSSTGMGHLTQNLNTSVVARIPGVGRTAGYCNHAGGSDVVLSFTRGDHDGMYDFCISTKKHLLLFDTRQPRTPLLQWLHGMEAEPPSLLAMCPIPSSSRESPAIDSSKGNAILAASFHSGNVHAFCYGPHSTPTLPPQNGLISVLNPSHLDERIYSWDLPSKVVAPQAAPSNWAAILASDMNFFQQERSKIGPSKKTWDHLSGLVVLPQDSQTFHRLETLDELPNGRGFSLMQLTGEGNIFAQHFQAASRLHSAGSQVPPVQSAYADATGIKSRSKKCNVMELGYFLNYIRNGSSFSECDDSKPFKHTYEVSGVSMDSDHPSEEQCALVPWRSSQDISLNQLAFQAEDARVEEEEGFLLELYEDSNRQKLSALAVEVLQHSNVALSIYEIAHIVLRRYLPTDLEKLAAGMPVDGQSHCSRRYLSMLRTSHVPEGSMIEYTSQESNTELSEEELKVPLPVLLERCSLGDRGKRWLNHIDRRDAENTQLSIMTRKDSLSTGRSILQEGCDHVRLALHNLTTEVRSKELVPDLSLADSVEAWNNIPMGVEGLDKSHLVEYQTSDREMIVPRVHGKPFKGQHLDMIFPMAIDLNGGESSFLGGNPSEDDRSQTSVLDKHALRTFLGTYVDGSSTGRISEDSHLCPIQLPFISSSETSEHADLSGLSSLRDQFKQWQERFVPYQNFCRNNLPGQL</sequence>
<dbReference type="GeneID" id="112291248"/>
<reference evidence="1 2" key="1">
    <citation type="journal article" date="2008" name="Science">
        <title>The Physcomitrella genome reveals evolutionary insights into the conquest of land by plants.</title>
        <authorList>
            <person name="Rensing S."/>
            <person name="Lang D."/>
            <person name="Zimmer A."/>
            <person name="Terry A."/>
            <person name="Salamov A."/>
            <person name="Shapiro H."/>
            <person name="Nishiyama T."/>
            <person name="Perroud P.-F."/>
            <person name="Lindquist E."/>
            <person name="Kamisugi Y."/>
            <person name="Tanahashi T."/>
            <person name="Sakakibara K."/>
            <person name="Fujita T."/>
            <person name="Oishi K."/>
            <person name="Shin-I T."/>
            <person name="Kuroki Y."/>
            <person name="Toyoda A."/>
            <person name="Suzuki Y."/>
            <person name="Hashimoto A."/>
            <person name="Yamaguchi K."/>
            <person name="Sugano A."/>
            <person name="Kohara Y."/>
            <person name="Fujiyama A."/>
            <person name="Anterola A."/>
            <person name="Aoki S."/>
            <person name="Ashton N."/>
            <person name="Barbazuk W.B."/>
            <person name="Barker E."/>
            <person name="Bennetzen J."/>
            <person name="Bezanilla M."/>
            <person name="Blankenship R."/>
            <person name="Cho S.H."/>
            <person name="Dutcher S."/>
            <person name="Estelle M."/>
            <person name="Fawcett J.A."/>
            <person name="Gundlach H."/>
            <person name="Hanada K."/>
            <person name="Heyl A."/>
            <person name="Hicks K.A."/>
            <person name="Hugh J."/>
            <person name="Lohr M."/>
            <person name="Mayer K."/>
            <person name="Melkozernov A."/>
            <person name="Murata T."/>
            <person name="Nelson D."/>
            <person name="Pils B."/>
            <person name="Prigge M."/>
            <person name="Reiss B."/>
            <person name="Renner T."/>
            <person name="Rombauts S."/>
            <person name="Rushton P."/>
            <person name="Sanderfoot A."/>
            <person name="Schween G."/>
            <person name="Shiu S.-H."/>
            <person name="Stueber K."/>
            <person name="Theodoulou F.L."/>
            <person name="Tu H."/>
            <person name="Van de Peer Y."/>
            <person name="Verrier P.J."/>
            <person name="Waters E."/>
            <person name="Wood A."/>
            <person name="Yang L."/>
            <person name="Cove D."/>
            <person name="Cuming A."/>
            <person name="Hasebe M."/>
            <person name="Lucas S."/>
            <person name="Mishler D.B."/>
            <person name="Reski R."/>
            <person name="Grigoriev I."/>
            <person name="Quatrano R.S."/>
            <person name="Boore J.L."/>
        </authorList>
    </citation>
    <scope>NUCLEOTIDE SEQUENCE [LARGE SCALE GENOMIC DNA]</scope>
    <source>
        <strain evidence="1 2">cv. Gransden 2004</strain>
    </source>
</reference>